<keyword evidence="1 4" id="KW-0808">Transferase</keyword>
<dbReference type="InterPro" id="IPR051556">
    <property type="entry name" value="N-term/lysine_N-AcTrnsfr"/>
</dbReference>
<dbReference type="EMBL" id="WMEZ01000001">
    <property type="protein sequence ID" value="MYL48064.1"/>
    <property type="molecule type" value="Genomic_DNA"/>
</dbReference>
<protein>
    <submittedName>
        <fullName evidence="4">GNAT family N-acetyltransferase</fullName>
    </submittedName>
</protein>
<organism evidence="4 5">
    <name type="scientific">Halobacillus litoralis</name>
    <dbReference type="NCBI Taxonomy" id="45668"/>
    <lineage>
        <taxon>Bacteria</taxon>
        <taxon>Bacillati</taxon>
        <taxon>Bacillota</taxon>
        <taxon>Bacilli</taxon>
        <taxon>Bacillales</taxon>
        <taxon>Bacillaceae</taxon>
        <taxon>Halobacillus</taxon>
    </lineage>
</organism>
<dbReference type="Gene3D" id="3.40.630.30">
    <property type="match status" value="1"/>
</dbReference>
<feature type="domain" description="N-acetyltransferase" evidence="3">
    <location>
        <begin position="13"/>
        <end position="166"/>
    </location>
</feature>
<dbReference type="Proteomes" id="UP000447393">
    <property type="component" value="Unassembled WGS sequence"/>
</dbReference>
<proteinExistence type="predicted"/>
<dbReference type="OrthoDB" id="185406at2"/>
<evidence type="ECO:0000313" key="5">
    <source>
        <dbReference type="Proteomes" id="UP000447393"/>
    </source>
</evidence>
<keyword evidence="2" id="KW-0012">Acyltransferase</keyword>
<accession>A0A845DXT5</accession>
<gene>
    <name evidence="4" type="ORF">GLV98_01145</name>
</gene>
<dbReference type="InterPro" id="IPR000182">
    <property type="entry name" value="GNAT_dom"/>
</dbReference>
<dbReference type="AlphaFoldDB" id="A0A845DXT5"/>
<dbReference type="SUPFAM" id="SSF55729">
    <property type="entry name" value="Acyl-CoA N-acyltransferases (Nat)"/>
    <property type="match status" value="1"/>
</dbReference>
<dbReference type="PANTHER" id="PTHR42919">
    <property type="entry name" value="N-ALPHA-ACETYLTRANSFERASE"/>
    <property type="match status" value="1"/>
</dbReference>
<dbReference type="CDD" id="cd04301">
    <property type="entry name" value="NAT_SF"/>
    <property type="match status" value="1"/>
</dbReference>
<name>A0A845DXT5_9BACI</name>
<dbReference type="Pfam" id="PF00583">
    <property type="entry name" value="Acetyltransf_1"/>
    <property type="match status" value="1"/>
</dbReference>
<dbReference type="InterPro" id="IPR016181">
    <property type="entry name" value="Acyl_CoA_acyltransferase"/>
</dbReference>
<dbReference type="PANTHER" id="PTHR42919:SF8">
    <property type="entry name" value="N-ALPHA-ACETYLTRANSFERASE 50"/>
    <property type="match status" value="1"/>
</dbReference>
<evidence type="ECO:0000259" key="3">
    <source>
        <dbReference type="PROSITE" id="PS51186"/>
    </source>
</evidence>
<dbReference type="GO" id="GO:0016747">
    <property type="term" value="F:acyltransferase activity, transferring groups other than amino-acyl groups"/>
    <property type="evidence" value="ECO:0007669"/>
    <property type="project" value="InterPro"/>
</dbReference>
<evidence type="ECO:0000256" key="1">
    <source>
        <dbReference type="ARBA" id="ARBA00022679"/>
    </source>
</evidence>
<evidence type="ECO:0000256" key="2">
    <source>
        <dbReference type="ARBA" id="ARBA00023315"/>
    </source>
</evidence>
<comment type="caution">
    <text evidence="4">The sequence shown here is derived from an EMBL/GenBank/DDBJ whole genome shotgun (WGS) entry which is preliminary data.</text>
</comment>
<reference evidence="4 5" key="1">
    <citation type="submission" date="2019-11" db="EMBL/GenBank/DDBJ databases">
        <title>Genome sequences of 17 halophilic strains isolated from different environments.</title>
        <authorList>
            <person name="Furrow R.E."/>
        </authorList>
    </citation>
    <scope>NUCLEOTIDE SEQUENCE [LARGE SCALE GENOMIC DNA]</scope>
    <source>
        <strain evidence="4 5">22505_10_Sand</strain>
    </source>
</reference>
<sequence length="169" mass="19436">MIFNRRNGGGKVVQFRTIDLKKDRQSIIDFRKDSFMVSFGNTSGFDVNAYLFYVIEKVEQYPDGFVMAEVDGGVIGQLELSVKKDKDRRIGYIHLFYLIPSARGKGMGKALHNYAIDFFEKRNLEEYHLRVAPDNHRARRFYEKAGMKTIGPELDGKVIRMKGSVTKSI</sequence>
<dbReference type="PROSITE" id="PS51186">
    <property type="entry name" value="GNAT"/>
    <property type="match status" value="1"/>
</dbReference>
<evidence type="ECO:0000313" key="4">
    <source>
        <dbReference type="EMBL" id="MYL48064.1"/>
    </source>
</evidence>